<dbReference type="OrthoDB" id="9812355at2"/>
<dbReference type="GO" id="GO:0055085">
    <property type="term" value="P:transmembrane transport"/>
    <property type="evidence" value="ECO:0007669"/>
    <property type="project" value="InterPro"/>
</dbReference>
<feature type="domain" description="TonB C-terminal" evidence="1">
    <location>
        <begin position="46"/>
        <end position="76"/>
    </location>
</feature>
<comment type="caution">
    <text evidence="2">The sequence shown here is derived from an EMBL/GenBank/DDBJ whole genome shotgun (WGS) entry which is preliminary data.</text>
</comment>
<dbReference type="RefSeq" id="WP_052430148.1">
    <property type="nucleotide sequence ID" value="NZ_BBLT01000004.1"/>
</dbReference>
<accession>A0A098LEL6</accession>
<dbReference type="Proteomes" id="UP000030185">
    <property type="component" value="Unassembled WGS sequence"/>
</dbReference>
<proteinExistence type="predicted"/>
<evidence type="ECO:0000259" key="1">
    <source>
        <dbReference type="PROSITE" id="PS52015"/>
    </source>
</evidence>
<sequence>MNKYFLIILFLVPFIAFGQNDDKIFDFTKGTDSLQNLLLSNIKMPIFKSDLADFMRGNIKYPKSGIKKGIEGTVYV</sequence>
<dbReference type="EMBL" id="BBLT01000004">
    <property type="protein sequence ID" value="GAL85356.1"/>
    <property type="molecule type" value="Genomic_DNA"/>
</dbReference>
<dbReference type="AlphaFoldDB" id="A0A098LEL6"/>
<name>A0A098LEL6_9BACT</name>
<evidence type="ECO:0000313" key="2">
    <source>
        <dbReference type="EMBL" id="GAL85356.1"/>
    </source>
</evidence>
<dbReference type="InterPro" id="IPR037682">
    <property type="entry name" value="TonB_C"/>
</dbReference>
<organism evidence="2 3">
    <name type="scientific">Sporocytophaga myxococcoides</name>
    <dbReference type="NCBI Taxonomy" id="153721"/>
    <lineage>
        <taxon>Bacteria</taxon>
        <taxon>Pseudomonadati</taxon>
        <taxon>Bacteroidota</taxon>
        <taxon>Cytophagia</taxon>
        <taxon>Cytophagales</taxon>
        <taxon>Cytophagaceae</taxon>
        <taxon>Sporocytophaga</taxon>
    </lineage>
</organism>
<evidence type="ECO:0000313" key="3">
    <source>
        <dbReference type="Proteomes" id="UP000030185"/>
    </source>
</evidence>
<gene>
    <name evidence="2" type="ORF">MYP_2585</name>
</gene>
<dbReference type="PROSITE" id="PS52015">
    <property type="entry name" value="TONB_CTD"/>
    <property type="match status" value="1"/>
</dbReference>
<protein>
    <recommendedName>
        <fullName evidence="1">TonB C-terminal domain-containing protein</fullName>
    </recommendedName>
</protein>
<reference evidence="2 3" key="1">
    <citation type="submission" date="2014-09" db="EMBL/GenBank/DDBJ databases">
        <title>Sporocytophaga myxococcoides PG-01 genome sequencing.</title>
        <authorList>
            <person name="Liu L."/>
            <person name="Gao P.J."/>
            <person name="Chen G.J."/>
            <person name="Wang L.S."/>
        </authorList>
    </citation>
    <scope>NUCLEOTIDE SEQUENCE [LARGE SCALE GENOMIC DNA]</scope>
    <source>
        <strain evidence="2 3">PG-01</strain>
    </source>
</reference>
<keyword evidence="3" id="KW-1185">Reference proteome</keyword>
<dbReference type="STRING" id="153721.MYP_2585"/>